<dbReference type="Pfam" id="PF13365">
    <property type="entry name" value="Trypsin_2"/>
    <property type="match status" value="1"/>
</dbReference>
<dbReference type="InterPro" id="IPR043504">
    <property type="entry name" value="Peptidase_S1_PA_chymotrypsin"/>
</dbReference>
<dbReference type="SUPFAM" id="SSF50494">
    <property type="entry name" value="Trypsin-like serine proteases"/>
    <property type="match status" value="1"/>
</dbReference>
<dbReference type="EMBL" id="FQUZ01000009">
    <property type="protein sequence ID" value="SHE92801.1"/>
    <property type="molecule type" value="Genomic_DNA"/>
</dbReference>
<dbReference type="RefSeq" id="WP_159435804.1">
    <property type="nucleotide sequence ID" value="NZ_FQUZ01000009.1"/>
</dbReference>
<dbReference type="Gene3D" id="3.40.50.200">
    <property type="entry name" value="Peptidase S8/S53 domain"/>
    <property type="match status" value="1"/>
</dbReference>
<feature type="region of interest" description="Disordered" evidence="1">
    <location>
        <begin position="606"/>
        <end position="630"/>
    </location>
</feature>
<evidence type="ECO:0000313" key="2">
    <source>
        <dbReference type="EMBL" id="SHE92801.1"/>
    </source>
</evidence>
<dbReference type="InterPro" id="IPR036852">
    <property type="entry name" value="Peptidase_S8/S53_dom_sf"/>
</dbReference>
<dbReference type="GO" id="GO:0004252">
    <property type="term" value="F:serine-type endopeptidase activity"/>
    <property type="evidence" value="ECO:0007669"/>
    <property type="project" value="InterPro"/>
</dbReference>
<keyword evidence="3" id="KW-1185">Reference proteome</keyword>
<dbReference type="STRING" id="1122156.SAMN02745117_01061"/>
<feature type="region of interest" description="Disordered" evidence="1">
    <location>
        <begin position="125"/>
        <end position="146"/>
    </location>
</feature>
<organism evidence="2 3">
    <name type="scientific">Lampropedia hyalina DSM 16112</name>
    <dbReference type="NCBI Taxonomy" id="1122156"/>
    <lineage>
        <taxon>Bacteria</taxon>
        <taxon>Pseudomonadati</taxon>
        <taxon>Pseudomonadota</taxon>
        <taxon>Betaproteobacteria</taxon>
        <taxon>Burkholderiales</taxon>
        <taxon>Comamonadaceae</taxon>
        <taxon>Lampropedia</taxon>
    </lineage>
</organism>
<reference evidence="2 3" key="1">
    <citation type="submission" date="2016-11" db="EMBL/GenBank/DDBJ databases">
        <authorList>
            <person name="Jaros S."/>
            <person name="Januszkiewicz K."/>
            <person name="Wedrychowicz H."/>
        </authorList>
    </citation>
    <scope>NUCLEOTIDE SEQUENCE [LARGE SCALE GENOMIC DNA]</scope>
    <source>
        <strain evidence="2 3">DSM 16112</strain>
    </source>
</reference>
<accession>A0A1M4XHC2</accession>
<gene>
    <name evidence="2" type="ORF">SAMN02745117_01061</name>
</gene>
<dbReference type="InterPro" id="IPR009003">
    <property type="entry name" value="Peptidase_S1_PA"/>
</dbReference>
<evidence type="ECO:0000256" key="1">
    <source>
        <dbReference type="SAM" id="MobiDB-lite"/>
    </source>
</evidence>
<dbReference type="Proteomes" id="UP000184327">
    <property type="component" value="Unassembled WGS sequence"/>
</dbReference>
<dbReference type="AlphaFoldDB" id="A0A1M4XHC2"/>
<name>A0A1M4XHC2_9BURK</name>
<proteinExistence type="predicted"/>
<dbReference type="OrthoDB" id="6306157at2"/>
<dbReference type="GO" id="GO:0006508">
    <property type="term" value="P:proteolysis"/>
    <property type="evidence" value="ECO:0007669"/>
    <property type="project" value="InterPro"/>
</dbReference>
<protein>
    <submittedName>
        <fullName evidence="2">Trypsin-like peptidase domain-containing protein</fullName>
    </submittedName>
</protein>
<dbReference type="Gene3D" id="2.40.10.10">
    <property type="entry name" value="Trypsin-like serine proteases"/>
    <property type="match status" value="2"/>
</dbReference>
<evidence type="ECO:0000313" key="3">
    <source>
        <dbReference type="Proteomes" id="UP000184327"/>
    </source>
</evidence>
<dbReference type="SUPFAM" id="SSF52743">
    <property type="entry name" value="Subtilisin-like"/>
    <property type="match status" value="1"/>
</dbReference>
<sequence length="906" mass="95003">MPHGNPSSPGLTLLHALTALVADVASSPQPASGRLRFVLELTDDAVPDPEPGLHEALVQISQSKAFDLTAVLWAGRETQAQADAPPSRFWLYAPHGLGADLPPSFLYDMAAGLREALHLASCEPESPVTAIGREPAPDEAPETPANFHPRITAATVDWTQAAPTGSGEAAMPTTLPRPVHSLHLRGDTTTVALAQGILYAVDAGVQVLAVHAEGPCSRVLHAAIGQAVTRNRIVLALAGSCTGMPGWPAAYPEVIAIGCVDAQGIGVWQQSASGTVVDVAAMAAFSWQAQPLESANAEQGFGLAMRLVSQAASLWLAHFGHDDVAAEARQRNTTVQALFRAALQQTARRPAGFPSGLGAGILDTGSLLSLPLHAIRQPLPLAPSVPEAIGIRELLHHLYGSHQGQAGDAAAAPAFDWQAHASELSHTLLEKGRARLAAPDNVHQLFGQRPLSQTLTAALQQDAGQATGLSGLLAPANPPEPERLFASPASSVPSAGTPQNLATLLPRLARHTPRAITLEASGALLDVPGSAALLDAEGRAAVLHPLRERADRVGNREELLQDIAGLDASLALLHRDGAQADLHTGEYLLLESLVRLADRPVVAVTERDTPSGHRVQTLETRPTGQPGHPLGDWQDRVALHLRALEGGNGSQAGSVLASVGRIDLNGVHIGTGFVIRPGVIATNRHVLQSIGFNPYSPQRENGWFLHSEIAGHTPAHRVTINFSPSAQDASQAFRLTGVRWAGPNPILANSFRPSDLDLAFLIVEPVNAAGRPLPAPVSWGALNAASASSAIAGKGFFLVGYPVAPSAQELQGIAAVRNRLQTLYGLRGYGIKYFSVGEMGMTLTPLTFVHDITSLPGNSGSPIGVFDDIPRVVGVHFRGQTLAANYGHHLASVFQLHAGAARAIQT</sequence>